<dbReference type="Proteomes" id="UP001153331">
    <property type="component" value="Unassembled WGS sequence"/>
</dbReference>
<reference evidence="1" key="1">
    <citation type="submission" date="2022-11" db="EMBL/GenBank/DDBJ databases">
        <title>Genome Sequence of Boeremia exigua.</title>
        <authorList>
            <person name="Buettner E."/>
        </authorList>
    </citation>
    <scope>NUCLEOTIDE SEQUENCE</scope>
    <source>
        <strain evidence="1">CU02</strain>
    </source>
</reference>
<name>A0ACC2HPZ8_9PLEO</name>
<protein>
    <submittedName>
        <fullName evidence="1">Uncharacterized protein</fullName>
    </submittedName>
</protein>
<evidence type="ECO:0000313" key="2">
    <source>
        <dbReference type="Proteomes" id="UP001153331"/>
    </source>
</evidence>
<organism evidence="1 2">
    <name type="scientific">Boeremia exigua</name>
    <dbReference type="NCBI Taxonomy" id="749465"/>
    <lineage>
        <taxon>Eukaryota</taxon>
        <taxon>Fungi</taxon>
        <taxon>Dikarya</taxon>
        <taxon>Ascomycota</taxon>
        <taxon>Pezizomycotina</taxon>
        <taxon>Dothideomycetes</taxon>
        <taxon>Pleosporomycetidae</taxon>
        <taxon>Pleosporales</taxon>
        <taxon>Pleosporineae</taxon>
        <taxon>Didymellaceae</taxon>
        <taxon>Boeremia</taxon>
    </lineage>
</organism>
<proteinExistence type="predicted"/>
<evidence type="ECO:0000313" key="1">
    <source>
        <dbReference type="EMBL" id="KAJ8104985.1"/>
    </source>
</evidence>
<accession>A0ACC2HPZ8</accession>
<keyword evidence="2" id="KW-1185">Reference proteome</keyword>
<sequence length="686" mass="76123">MTKVDHLTQLRNTDRATVNMTHDNTALLVSHDEALRGEEETKRRLLDSQKLTLIVDLDQTVIHTTCERTIAEWKADPDNPNHDAVKDVEGFQLADDNVSNVAANWYYVKKRPGLQDFFDRVSSRYEMHVYTMATRAYAQAVCQIIDPERKYFGDRILSRDENYTDKLKSLQRLFYHNTSMVVIIDDRADVWQYSPHLIRVPVFNFFPGAGDINASFLPKQQELVTQAKSPAIPAPKKTADGPTTTPDVGKTAAATEGTNGVGEVLEQQLLSMASPETLDEQTKEQERVIIAQQTERPLLQQQLMQDKADEEAEAGDEPDVANGHEHHTEPPKHRHSILHNDDRGLDVIENNLNRVHSAFYDEYKTLKGVGPAGRVAALKGERSPKKRPTDSIPDVAELMPAMKKQVLGRTVVVFSGIIPLGVDVQTSDYALWIKSFGAEVSTSVNRRTTHVIANPDRKTTKVKKAARNEKIKIVNPEWMFQCCSRWERVDETPYLIEVDPAERGTSPFEDDSINASDDEETDELAESPVTINLTADNWTSVDNELAEFMDGEDTDGEPVSGSDSERSDDSTASTSSRNQKKRKRTNGNTADASEADESDSSVASTSRLQRRKKRTMERVTSLTNVVSADKSSGLPTPEATGTEALPADGSKEGPEENGVAPDVQDDNDDALEAELLAGFDSSDGEA</sequence>
<gene>
    <name evidence="1" type="ORF">OPT61_g10455</name>
</gene>
<comment type="caution">
    <text evidence="1">The sequence shown here is derived from an EMBL/GenBank/DDBJ whole genome shotgun (WGS) entry which is preliminary data.</text>
</comment>
<dbReference type="EMBL" id="JAPHNI010001704">
    <property type="protein sequence ID" value="KAJ8104985.1"/>
    <property type="molecule type" value="Genomic_DNA"/>
</dbReference>